<comment type="caution">
    <text evidence="4">The sequence shown here is derived from an EMBL/GenBank/DDBJ whole genome shotgun (WGS) entry which is preliminary data.</text>
</comment>
<dbReference type="Pfam" id="PF24781">
    <property type="entry name" value="FANCA_helical"/>
    <property type="match status" value="1"/>
</dbReference>
<proteinExistence type="predicted"/>
<dbReference type="PANTHER" id="PTHR12047:SF2">
    <property type="entry name" value="FANCONI ANEMIA GROUP A PROTEIN"/>
    <property type="match status" value="1"/>
</dbReference>
<dbReference type="Pfam" id="PF15865">
    <property type="entry name" value="Fanconi_A_N"/>
    <property type="match status" value="1"/>
</dbReference>
<evidence type="ECO:0000256" key="1">
    <source>
        <dbReference type="SAM" id="MobiDB-lite"/>
    </source>
</evidence>
<dbReference type="InterPro" id="IPR055386">
    <property type="entry name" value="FANCA_helical"/>
</dbReference>
<feature type="domain" description="Fanconi anaemia group A protein helical" evidence="3">
    <location>
        <begin position="525"/>
        <end position="603"/>
    </location>
</feature>
<keyword evidence="5" id="KW-1185">Reference proteome</keyword>
<name>A0ABR2WXZ3_9FUNG</name>
<evidence type="ECO:0000313" key="4">
    <source>
        <dbReference type="EMBL" id="KAK9766422.1"/>
    </source>
</evidence>
<organism evidence="4 5">
    <name type="scientific">Basidiobolus ranarum</name>
    <dbReference type="NCBI Taxonomy" id="34480"/>
    <lineage>
        <taxon>Eukaryota</taxon>
        <taxon>Fungi</taxon>
        <taxon>Fungi incertae sedis</taxon>
        <taxon>Zoopagomycota</taxon>
        <taxon>Entomophthoromycotina</taxon>
        <taxon>Basidiobolomycetes</taxon>
        <taxon>Basidiobolales</taxon>
        <taxon>Basidiobolaceae</taxon>
        <taxon>Basidiobolus</taxon>
    </lineage>
</organism>
<protein>
    <submittedName>
        <fullName evidence="4">Uncharacterized protein</fullName>
    </submittedName>
</protein>
<accession>A0ABR2WXZ3</accession>
<sequence>MLERYNEIINDLEDDEDFESLVFEENHYLAQNIFLLKNLGKIEACNIEQVSVKLKVEAQYLGIPFARYVAREMARWLLKCDTSDQFETICGVIKKLTAEAEFDMKRFMGVLLNSYGQGRERRTEENLSSQICILSLLYCLRTQLPGVMSEEMIFEQLISVEQFIVHDLKEMVLTTDGQLQANEVFDDFLKSALRIINLSLASENERESYSFRHMKFIEQIFHSILEQDINNFLNWSIDAPKISVYQYTLDFIIQNTFALEEIRTSLAVQDIFIREVTRICCRAPCSLDELNGKPQPDYIKVCGDSVNMLYSDNSASYEYRRPLFVTLLKMFEAYRDSSIPVPDHNIAVINSIISIGRHLSTFSELTCVFALIRTFCSFDPFSKSGVLETLTDYLENSIERYDTNLLILVLTFAWLAENEKAFRHINGYRIWIQRNIIREDVNILSTKRKAQFLFSTLSNMVPYQSSKMLQLNLHSFSGFPRWRSIVNDYITLLKTRLLDMGESIQLNKNTLPQSIPTQSSHVLSLEKLLVSFSLSSRIPQALLEAIVFRNRWYINTFLPDLMYGEPLEEEVSGTISPTIRASFVENLYKNGKIAKKIYDGYLERKRQKKLELAQTVKNESTKQPQNDKSPVTIDLASSDESPVKTLVITQPEISKEMVFKNLERLVGTLLNNIEDCTDFNLDNLKLNEKIDEIKTAIAVLLDLPSEEQNHHTNNNSASMHVTDSLIYDPRSHELYENACKPLSRSKIPNSLTTLLMNVIQLLLQNILTKKAKNVTAKYLIAFLDILRHFKFLHPFIYLNLYQSIYSSSTVLSNDDCLIVALVCIILEVWKPNSCDPTTSGFINISCLDIHIASVGSKTPSCNTLNTLTPLKALFGIYVHGQFPRKLNTDPLLTILCYVIAVGFEIFSNQPQKNLELLILSLESDTFLKQPENQQVVAYSEQLCPQDSNLIPREFVWKVAYELENKQSFPKAESVRDKWVDSKIRALIADLPIVYRQPDLFSWMTWELIRSSNSQTIIEHVDNMILCKYYDQYGKLESTTGDHLISAAQRLGSDILSYILRKEMVYLLDLQQCETKSLIQRVIEIPMEGHPLNFNHIVPILRKLSTSYLDKPQDSQNGYHVPSKPADWARRCLIRELQAIDMGSNFFGNHITIDMNTQFMSVYFQTLKRLLDLSYNDIISGGLINCTATRHQMQDIATWIELCFSISDLMNDPAWVEFVQLDLKQFLAHLDENSCCFEQFYRFCPTFFMTLHAHSYDGQLGESICCRVHNLSINSVNSQLQKFAASIVDNYTCEQPPNTSILICKDPYMLACTVHCYIEDLLNSAISDDDDQATRIVKGLSGLLSYFRLNDCNLLVYPESGSNEVFVCMFYEICIRKMIRLLSGDLFNLGITFASLVFGDTTFSDLTTFKLTFYKELALGLLTSQPKVLRTLSLEWYSNHSLHSKISLPAGLSRNLYLQLTLILLSKLEKDFGQIKLKYVAQFFFDNIVQSYLSFMQQLCSLSSVYYYPKVIITSVQQTIEHWTKTLTNTVIADIEAIPFGTFSRDSVEASITSIKALDPVNGVYIHYLWTLIAVNDVSRTHSPHSPLKKRKTQPIIEID</sequence>
<dbReference type="Proteomes" id="UP001479436">
    <property type="component" value="Unassembled WGS sequence"/>
</dbReference>
<dbReference type="InterPro" id="IPR003516">
    <property type="entry name" value="FANCA"/>
</dbReference>
<evidence type="ECO:0000313" key="5">
    <source>
        <dbReference type="Proteomes" id="UP001479436"/>
    </source>
</evidence>
<reference evidence="4 5" key="1">
    <citation type="submission" date="2023-04" db="EMBL/GenBank/DDBJ databases">
        <title>Genome of Basidiobolus ranarum AG-B5.</title>
        <authorList>
            <person name="Stajich J.E."/>
            <person name="Carter-House D."/>
            <person name="Gryganskyi A."/>
        </authorList>
    </citation>
    <scope>NUCLEOTIDE SEQUENCE [LARGE SCALE GENOMIC DNA]</scope>
    <source>
        <strain evidence="4 5">AG-B5</strain>
    </source>
</reference>
<gene>
    <name evidence="4" type="ORF">K7432_004509</name>
</gene>
<feature type="region of interest" description="Disordered" evidence="1">
    <location>
        <begin position="614"/>
        <end position="635"/>
    </location>
</feature>
<dbReference type="InterPro" id="IPR031729">
    <property type="entry name" value="Fanconi_A_N"/>
</dbReference>
<feature type="compositionally biased region" description="Polar residues" evidence="1">
    <location>
        <begin position="615"/>
        <end position="629"/>
    </location>
</feature>
<feature type="region of interest" description="Disordered" evidence="1">
    <location>
        <begin position="1579"/>
        <end position="1599"/>
    </location>
</feature>
<feature type="domain" description="Fanconi anaemia group A protein N-terminal" evidence="2">
    <location>
        <begin position="365"/>
        <end position="499"/>
    </location>
</feature>
<dbReference type="PANTHER" id="PTHR12047">
    <property type="entry name" value="FANCONI ANEMIA GROUP A PROTEIN"/>
    <property type="match status" value="1"/>
</dbReference>
<evidence type="ECO:0000259" key="2">
    <source>
        <dbReference type="Pfam" id="PF15865"/>
    </source>
</evidence>
<dbReference type="EMBL" id="JASJQH010000156">
    <property type="protein sequence ID" value="KAK9766422.1"/>
    <property type="molecule type" value="Genomic_DNA"/>
</dbReference>
<evidence type="ECO:0000259" key="3">
    <source>
        <dbReference type="Pfam" id="PF24781"/>
    </source>
</evidence>